<proteinExistence type="inferred from homology"/>
<comment type="cofactor">
    <cofactor evidence="1">
        <name>Zn(2+)</name>
        <dbReference type="ChEBI" id="CHEBI:29105"/>
    </cofactor>
</comment>
<evidence type="ECO:0000256" key="1">
    <source>
        <dbReference type="ARBA" id="ARBA00001947"/>
    </source>
</evidence>
<sequence length="259" mass="28245">MRMPVLFVSHGSPTLALQDTPAVRFLQTLGESLPEARAVLVVSAHWETHRPTVSISERPETIHDFRGFPEALYAIHHDAPGAPDVAHEVAEVLAAAGWQPDLAERGLDHGAWVPMHLIDPEARRPLLQLSVLHEAGAEAHYRLGQALATLRDRGVLILASGSITHNLQEVFRGGMIIDRPSPDWARGFADWVADRIAANAVEDLVAYLARGPHAARNHPTEEHFVPLHVALGAAAGEAGTRIHDSHEFGALHMDAYRFG</sequence>
<dbReference type="PANTHER" id="PTHR30096:SF0">
    <property type="entry name" value="4,5-DOPA DIOXYGENASE EXTRADIOL-LIKE PROTEIN"/>
    <property type="match status" value="1"/>
</dbReference>
<keyword evidence="5" id="KW-0560">Oxidoreductase</keyword>
<dbReference type="PIRSF" id="PIRSF006157">
    <property type="entry name" value="Doxgns_DODA"/>
    <property type="match status" value="1"/>
</dbReference>
<evidence type="ECO:0000313" key="7">
    <source>
        <dbReference type="EMBL" id="QDL90830.1"/>
    </source>
</evidence>
<dbReference type="Pfam" id="PF02900">
    <property type="entry name" value="LigB"/>
    <property type="match status" value="1"/>
</dbReference>
<comment type="similarity">
    <text evidence="2">Belongs to the DODA-type extradiol aromatic ring-opening dioxygenase family.</text>
</comment>
<evidence type="ECO:0000256" key="2">
    <source>
        <dbReference type="ARBA" id="ARBA00007581"/>
    </source>
</evidence>
<reference evidence="7 8" key="1">
    <citation type="submission" date="2019-06" db="EMBL/GenBank/DDBJ databases">
        <title>Genome sequence of Rhodobacteraceae bacterium D4M1.</title>
        <authorList>
            <person name="Cao J."/>
        </authorList>
    </citation>
    <scope>NUCLEOTIDE SEQUENCE [LARGE SCALE GENOMIC DNA]</scope>
    <source>
        <strain evidence="7 8">D4M1</strain>
    </source>
</reference>
<feature type="domain" description="Extradiol ring-cleavage dioxygenase class III enzyme subunit B" evidence="6">
    <location>
        <begin position="6"/>
        <end position="246"/>
    </location>
</feature>
<protein>
    <submittedName>
        <fullName evidence="7">Dioxygenase</fullName>
    </submittedName>
</protein>
<keyword evidence="4" id="KW-0862">Zinc</keyword>
<gene>
    <name evidence="7" type="ORF">FDP22_02935</name>
</gene>
<dbReference type="GO" id="GO:0008270">
    <property type="term" value="F:zinc ion binding"/>
    <property type="evidence" value="ECO:0007669"/>
    <property type="project" value="InterPro"/>
</dbReference>
<evidence type="ECO:0000256" key="4">
    <source>
        <dbReference type="ARBA" id="ARBA00022833"/>
    </source>
</evidence>
<dbReference type="InterPro" id="IPR014436">
    <property type="entry name" value="Extradiol_dOase_DODA"/>
</dbReference>
<dbReference type="GO" id="GO:0008198">
    <property type="term" value="F:ferrous iron binding"/>
    <property type="evidence" value="ECO:0007669"/>
    <property type="project" value="InterPro"/>
</dbReference>
<dbReference type="AlphaFoldDB" id="A0A5B8FUT2"/>
<dbReference type="EMBL" id="CP040818">
    <property type="protein sequence ID" value="QDL90830.1"/>
    <property type="molecule type" value="Genomic_DNA"/>
</dbReference>
<evidence type="ECO:0000313" key="8">
    <source>
        <dbReference type="Proteomes" id="UP000305888"/>
    </source>
</evidence>
<dbReference type="Proteomes" id="UP000305888">
    <property type="component" value="Chromosome"/>
</dbReference>
<evidence type="ECO:0000256" key="3">
    <source>
        <dbReference type="ARBA" id="ARBA00022723"/>
    </source>
</evidence>
<dbReference type="CDD" id="cd07363">
    <property type="entry name" value="45_DOPA_Dioxygenase"/>
    <property type="match status" value="1"/>
</dbReference>
<accession>A0A5B8FUT2</accession>
<keyword evidence="7" id="KW-0223">Dioxygenase</keyword>
<organism evidence="7 8">
    <name type="scientific">Paroceanicella profunda</name>
    <dbReference type="NCBI Taxonomy" id="2579971"/>
    <lineage>
        <taxon>Bacteria</taxon>
        <taxon>Pseudomonadati</taxon>
        <taxon>Pseudomonadota</taxon>
        <taxon>Alphaproteobacteria</taxon>
        <taxon>Rhodobacterales</taxon>
        <taxon>Paracoccaceae</taxon>
        <taxon>Paroceanicella</taxon>
    </lineage>
</organism>
<dbReference type="OrthoDB" id="9790889at2"/>
<keyword evidence="8" id="KW-1185">Reference proteome</keyword>
<dbReference type="RefSeq" id="WP_138576357.1">
    <property type="nucleotide sequence ID" value="NZ_CP040818.1"/>
</dbReference>
<name>A0A5B8FUT2_9RHOB</name>
<dbReference type="Gene3D" id="3.40.830.10">
    <property type="entry name" value="LigB-like"/>
    <property type="match status" value="1"/>
</dbReference>
<dbReference type="PANTHER" id="PTHR30096">
    <property type="entry name" value="4,5-DOPA DIOXYGENASE EXTRADIOL-LIKE PROTEIN"/>
    <property type="match status" value="1"/>
</dbReference>
<keyword evidence="3" id="KW-0479">Metal-binding</keyword>
<dbReference type="SUPFAM" id="SSF53213">
    <property type="entry name" value="LigB-like"/>
    <property type="match status" value="1"/>
</dbReference>
<evidence type="ECO:0000256" key="5">
    <source>
        <dbReference type="ARBA" id="ARBA00023002"/>
    </source>
</evidence>
<dbReference type="GO" id="GO:0016702">
    <property type="term" value="F:oxidoreductase activity, acting on single donors with incorporation of molecular oxygen, incorporation of two atoms of oxygen"/>
    <property type="evidence" value="ECO:0007669"/>
    <property type="project" value="UniProtKB-ARBA"/>
</dbReference>
<dbReference type="InterPro" id="IPR004183">
    <property type="entry name" value="Xdiol_dOase_suB"/>
</dbReference>
<dbReference type="KEGG" id="ppru:FDP22_02935"/>
<evidence type="ECO:0000259" key="6">
    <source>
        <dbReference type="Pfam" id="PF02900"/>
    </source>
</evidence>